<keyword evidence="4" id="KW-0732">Signal</keyword>
<dbReference type="Pfam" id="PF01497">
    <property type="entry name" value="Peripla_BP_2"/>
    <property type="match status" value="1"/>
</dbReference>
<dbReference type="Gene3D" id="3.40.50.1980">
    <property type="entry name" value="Nitrogenase molybdenum iron protein domain"/>
    <property type="match status" value="2"/>
</dbReference>
<gene>
    <name evidence="7" type="ORF">J5A53_07300</name>
</gene>
<name>A0AB37HYR2_9ACTN</name>
<dbReference type="SUPFAM" id="SSF53807">
    <property type="entry name" value="Helical backbone' metal receptor"/>
    <property type="match status" value="1"/>
</dbReference>
<dbReference type="PROSITE" id="PS50983">
    <property type="entry name" value="FE_B12_PBP"/>
    <property type="match status" value="1"/>
</dbReference>
<dbReference type="PANTHER" id="PTHR30532:SF28">
    <property type="entry name" value="PETROBACTIN-BINDING PROTEIN YCLQ"/>
    <property type="match status" value="1"/>
</dbReference>
<keyword evidence="3" id="KW-0813">Transport</keyword>
<feature type="domain" description="Fe/B12 periplasmic-binding" evidence="6">
    <location>
        <begin position="108"/>
        <end position="386"/>
    </location>
</feature>
<feature type="region of interest" description="Disordered" evidence="5">
    <location>
        <begin position="73"/>
        <end position="94"/>
    </location>
</feature>
<protein>
    <submittedName>
        <fullName evidence="7">ABC transporter substrate-binding protein</fullName>
    </submittedName>
</protein>
<evidence type="ECO:0000256" key="1">
    <source>
        <dbReference type="ARBA" id="ARBA00004196"/>
    </source>
</evidence>
<comment type="subcellular location">
    <subcellularLocation>
        <location evidence="1">Cell envelope</location>
    </subcellularLocation>
</comment>
<sequence length="386" mass="41240">MVTGVPRRTGCGFPDRAADTPALTFSQLIGLTCLARVRQPHRRTVIISKTRLLPALAALVSVSIGLTACGGANSQPSDSANASQSAGATTVTVQDNRGSVTVPVPAKSVIVTDNRLFQPLQEWGVKLSSAPQDIMPKGSPYKTDSSIVNLGNHREPNMEAAVGVQPDLIINGQRFKDRYDQFKQLTPEAALVDIDIRDEKDENGKPKYKFDEELKRQVTVAGEIFGKKDEAAKLVSDFDASIARVKAAYKSGSKVMAVIVSKGKVNYSAPGSGRTLGPVFEILGLTPALESKGSSDHQGDEISVEAIAQSNPDWILVMDRDAAITAEGETATPASDVIAGSAPLQNVTAVTKKQIVYMPTDTYLNEGIQTYTKFFNDVADAMEKSA</sequence>
<dbReference type="Proteomes" id="UP000677180">
    <property type="component" value="Chromosome"/>
</dbReference>
<dbReference type="GO" id="GO:0030288">
    <property type="term" value="C:outer membrane-bounded periplasmic space"/>
    <property type="evidence" value="ECO:0007669"/>
    <property type="project" value="TreeGrafter"/>
</dbReference>
<evidence type="ECO:0000256" key="3">
    <source>
        <dbReference type="ARBA" id="ARBA00022448"/>
    </source>
</evidence>
<comment type="similarity">
    <text evidence="2">Belongs to the bacterial solute-binding protein 8 family.</text>
</comment>
<dbReference type="AlphaFoldDB" id="A0AB37HYR2"/>
<proteinExistence type="inferred from homology"/>
<evidence type="ECO:0000256" key="5">
    <source>
        <dbReference type="SAM" id="MobiDB-lite"/>
    </source>
</evidence>
<reference evidence="7" key="1">
    <citation type="submission" date="2021-03" db="EMBL/GenBank/DDBJ databases">
        <title>Human Oral Microbial Genomes.</title>
        <authorList>
            <person name="Johnston C.D."/>
            <person name="Chen T."/>
            <person name="Dewhirst F.E."/>
        </authorList>
    </citation>
    <scope>NUCLEOTIDE SEQUENCE</scope>
    <source>
        <strain evidence="7">F0714</strain>
    </source>
</reference>
<dbReference type="GO" id="GO:1901678">
    <property type="term" value="P:iron coordination entity transport"/>
    <property type="evidence" value="ECO:0007669"/>
    <property type="project" value="UniProtKB-ARBA"/>
</dbReference>
<accession>A0AB37HYR2</accession>
<evidence type="ECO:0000313" key="8">
    <source>
        <dbReference type="Proteomes" id="UP000677180"/>
    </source>
</evidence>
<dbReference type="InterPro" id="IPR002491">
    <property type="entry name" value="ABC_transptr_periplasmic_BD"/>
</dbReference>
<evidence type="ECO:0000313" key="7">
    <source>
        <dbReference type="EMBL" id="QUC12460.1"/>
    </source>
</evidence>
<dbReference type="InterPro" id="IPR051313">
    <property type="entry name" value="Bact_iron-sidero_bind"/>
</dbReference>
<dbReference type="EMBL" id="CP072385">
    <property type="protein sequence ID" value="QUC12460.1"/>
    <property type="molecule type" value="Genomic_DNA"/>
</dbReference>
<dbReference type="PANTHER" id="PTHR30532">
    <property type="entry name" value="IRON III DICITRATE-BINDING PERIPLASMIC PROTEIN"/>
    <property type="match status" value="1"/>
</dbReference>
<evidence type="ECO:0000259" key="6">
    <source>
        <dbReference type="PROSITE" id="PS50983"/>
    </source>
</evidence>
<evidence type="ECO:0000256" key="2">
    <source>
        <dbReference type="ARBA" id="ARBA00008814"/>
    </source>
</evidence>
<organism evidence="7 8">
    <name type="scientific">Arachnia propionica</name>
    <dbReference type="NCBI Taxonomy" id="1750"/>
    <lineage>
        <taxon>Bacteria</taxon>
        <taxon>Bacillati</taxon>
        <taxon>Actinomycetota</taxon>
        <taxon>Actinomycetes</taxon>
        <taxon>Propionibacteriales</taxon>
        <taxon>Propionibacteriaceae</taxon>
        <taxon>Arachnia</taxon>
    </lineage>
</organism>
<evidence type="ECO:0000256" key="4">
    <source>
        <dbReference type="ARBA" id="ARBA00022729"/>
    </source>
</evidence>